<feature type="signal peptide" evidence="1">
    <location>
        <begin position="1"/>
        <end position="23"/>
    </location>
</feature>
<sequence length="152" mass="16776">MKIRNLVSALVIALTLGNTAAMANDAETEVLKTVHGMWDQARAANLDGMFAGAPSEHTYVMGGIPLWSKQETLELYQVAFDGVARQDIQASREKVTMLADDVAVYMADMSYAQFDANGNKLEQGPYAITVILKKRDGQWLNMHTHQSFPAQQ</sequence>
<feature type="domain" description="SnoaL-like" evidence="2">
    <location>
        <begin position="33"/>
        <end position="150"/>
    </location>
</feature>
<name>A0AA37RW70_9GAMM</name>
<accession>A0AA37RW70</accession>
<keyword evidence="1" id="KW-0732">Signal</keyword>
<dbReference type="AlphaFoldDB" id="A0AA37RW70"/>
<comment type="caution">
    <text evidence="3">The sequence shown here is derived from an EMBL/GenBank/DDBJ whole genome shotgun (WGS) entry which is preliminary data.</text>
</comment>
<evidence type="ECO:0000313" key="3">
    <source>
        <dbReference type="EMBL" id="GLP96183.1"/>
    </source>
</evidence>
<feature type="chain" id="PRO_5041298723" description="SnoaL-like domain-containing protein" evidence="1">
    <location>
        <begin position="24"/>
        <end position="152"/>
    </location>
</feature>
<dbReference type="Pfam" id="PF13474">
    <property type="entry name" value="SnoaL_3"/>
    <property type="match status" value="1"/>
</dbReference>
<dbReference type="EMBL" id="BSNC01000004">
    <property type="protein sequence ID" value="GLP96183.1"/>
    <property type="molecule type" value="Genomic_DNA"/>
</dbReference>
<protein>
    <recommendedName>
        <fullName evidence="2">SnoaL-like domain-containing protein</fullName>
    </recommendedName>
</protein>
<dbReference type="Gene3D" id="3.10.450.50">
    <property type="match status" value="1"/>
</dbReference>
<evidence type="ECO:0000256" key="1">
    <source>
        <dbReference type="SAM" id="SignalP"/>
    </source>
</evidence>
<dbReference type="InterPro" id="IPR037401">
    <property type="entry name" value="SnoaL-like"/>
</dbReference>
<dbReference type="RefSeq" id="WP_095505374.1">
    <property type="nucleotide sequence ID" value="NZ_BSNC01000004.1"/>
</dbReference>
<dbReference type="SUPFAM" id="SSF54427">
    <property type="entry name" value="NTF2-like"/>
    <property type="match status" value="1"/>
</dbReference>
<dbReference type="Proteomes" id="UP001161422">
    <property type="component" value="Unassembled WGS sequence"/>
</dbReference>
<reference evidence="3" key="2">
    <citation type="submission" date="2023-01" db="EMBL/GenBank/DDBJ databases">
        <title>Draft genome sequence of Paraferrimonas sedimenticola strain NBRC 101628.</title>
        <authorList>
            <person name="Sun Q."/>
            <person name="Mori K."/>
        </authorList>
    </citation>
    <scope>NUCLEOTIDE SEQUENCE</scope>
    <source>
        <strain evidence="3">NBRC 101628</strain>
    </source>
</reference>
<reference evidence="3" key="1">
    <citation type="journal article" date="2014" name="Int. J. Syst. Evol. Microbiol.">
        <title>Complete genome sequence of Corynebacterium casei LMG S-19264T (=DSM 44701T), isolated from a smear-ripened cheese.</title>
        <authorList>
            <consortium name="US DOE Joint Genome Institute (JGI-PGF)"/>
            <person name="Walter F."/>
            <person name="Albersmeier A."/>
            <person name="Kalinowski J."/>
            <person name="Ruckert C."/>
        </authorList>
    </citation>
    <scope>NUCLEOTIDE SEQUENCE</scope>
    <source>
        <strain evidence="3">NBRC 101628</strain>
    </source>
</reference>
<dbReference type="InterPro" id="IPR032710">
    <property type="entry name" value="NTF2-like_dom_sf"/>
</dbReference>
<keyword evidence="4" id="KW-1185">Reference proteome</keyword>
<evidence type="ECO:0000313" key="4">
    <source>
        <dbReference type="Proteomes" id="UP001161422"/>
    </source>
</evidence>
<gene>
    <name evidence="3" type="ORF">GCM10007895_14890</name>
</gene>
<evidence type="ECO:0000259" key="2">
    <source>
        <dbReference type="Pfam" id="PF13474"/>
    </source>
</evidence>
<proteinExistence type="predicted"/>
<organism evidence="3 4">
    <name type="scientific">Paraferrimonas sedimenticola</name>
    <dbReference type="NCBI Taxonomy" id="375674"/>
    <lineage>
        <taxon>Bacteria</taxon>
        <taxon>Pseudomonadati</taxon>
        <taxon>Pseudomonadota</taxon>
        <taxon>Gammaproteobacteria</taxon>
        <taxon>Alteromonadales</taxon>
        <taxon>Ferrimonadaceae</taxon>
        <taxon>Paraferrimonas</taxon>
    </lineage>
</organism>